<gene>
    <name evidence="2" type="ORF">DBRI00130_LOCUS1769</name>
</gene>
<feature type="compositionally biased region" description="Polar residues" evidence="1">
    <location>
        <begin position="157"/>
        <end position="166"/>
    </location>
</feature>
<protein>
    <submittedName>
        <fullName evidence="2">Uncharacterized protein</fullName>
    </submittedName>
</protein>
<sequence length="190" mass="21889">MKYIERNVLRQSQHFVAIREAAGSQLTNDVYVRDVETSTFWFVGKIARISDVSLEQAVARQWPLIEQHARRLRPIELYSKKGRDALQIWTAPGDSELDVAYNRPNTQFQKMKRADEIPGAEKIRAIEIGFQGEMYQQNEEGFRTVRTEDGRPANPEVQPTSETRAPTNDEMKKIQEMIKGKDLGGMFDDE</sequence>
<reference evidence="2" key="1">
    <citation type="submission" date="2021-01" db="EMBL/GenBank/DDBJ databases">
        <authorList>
            <person name="Corre E."/>
            <person name="Pelletier E."/>
            <person name="Niang G."/>
            <person name="Scheremetjew M."/>
            <person name="Finn R."/>
            <person name="Kale V."/>
            <person name="Holt S."/>
            <person name="Cochrane G."/>
            <person name="Meng A."/>
            <person name="Brown T."/>
            <person name="Cohen L."/>
        </authorList>
    </citation>
    <scope>NUCLEOTIDE SEQUENCE</scope>
    <source>
        <strain evidence="2">GSO104</strain>
    </source>
</reference>
<organism evidence="2">
    <name type="scientific">Ditylum brightwellii</name>
    <dbReference type="NCBI Taxonomy" id="49249"/>
    <lineage>
        <taxon>Eukaryota</taxon>
        <taxon>Sar</taxon>
        <taxon>Stramenopiles</taxon>
        <taxon>Ochrophyta</taxon>
        <taxon>Bacillariophyta</taxon>
        <taxon>Mediophyceae</taxon>
        <taxon>Lithodesmiophycidae</taxon>
        <taxon>Lithodesmiales</taxon>
        <taxon>Lithodesmiaceae</taxon>
        <taxon>Ditylum</taxon>
    </lineage>
</organism>
<dbReference type="EMBL" id="HBNS01002210">
    <property type="protein sequence ID" value="CAE4581458.1"/>
    <property type="molecule type" value="Transcribed_RNA"/>
</dbReference>
<proteinExistence type="predicted"/>
<dbReference type="AlphaFoldDB" id="A0A7S4QER4"/>
<name>A0A7S4QER4_9STRA</name>
<evidence type="ECO:0000313" key="2">
    <source>
        <dbReference type="EMBL" id="CAE4581458.1"/>
    </source>
</evidence>
<feature type="region of interest" description="Disordered" evidence="1">
    <location>
        <begin position="146"/>
        <end position="170"/>
    </location>
</feature>
<accession>A0A7S4QER4</accession>
<evidence type="ECO:0000256" key="1">
    <source>
        <dbReference type="SAM" id="MobiDB-lite"/>
    </source>
</evidence>